<reference evidence="1" key="1">
    <citation type="submission" date="2017-02" db="EMBL/GenBank/DDBJ databases">
        <title>Shigella draft genomes.</title>
        <authorList>
            <person name="Weis A.M."/>
            <person name="Weimer B.C."/>
            <person name="Gilpin B."/>
        </authorList>
    </citation>
    <scope>NUCLEOTIDE SEQUENCE [LARGE SCALE GENOMIC DNA]</scope>
    <source>
        <strain evidence="1">BCW_4868</strain>
    </source>
</reference>
<protein>
    <submittedName>
        <fullName evidence="1">Uncharacterized protein</fullName>
    </submittedName>
</protein>
<evidence type="ECO:0000313" key="1">
    <source>
        <dbReference type="EMBL" id="OOO79833.1"/>
    </source>
</evidence>
<dbReference type="AlphaFoldDB" id="A0A1S9JAH6"/>
<organism evidence="1">
    <name type="scientific">Shigella boydii</name>
    <dbReference type="NCBI Taxonomy" id="621"/>
    <lineage>
        <taxon>Bacteria</taxon>
        <taxon>Pseudomonadati</taxon>
        <taxon>Pseudomonadota</taxon>
        <taxon>Gammaproteobacteria</taxon>
        <taxon>Enterobacterales</taxon>
        <taxon>Enterobacteriaceae</taxon>
        <taxon>Shigella</taxon>
    </lineage>
</organism>
<gene>
    <name evidence="1" type="ORF">AJR17_014510</name>
</gene>
<sequence>MKQEHNEADGGGHGFPVGVFVSRQARQGASGGFSGCRGAAMTQSRSDSGVYTGLTMRHQCRLYEKYTITDVKCRTDA</sequence>
<comment type="caution">
    <text evidence="1">The sequence shown here is derived from an EMBL/GenBank/DDBJ whole genome shotgun (WGS) entry which is preliminary data.</text>
</comment>
<proteinExistence type="predicted"/>
<dbReference type="Proteomes" id="UP000868349">
    <property type="component" value="Unassembled WGS sequence"/>
</dbReference>
<name>A0A1S9JAH6_SHIBO</name>
<accession>A0A1S9JAH6</accession>
<dbReference type="EMBL" id="MSJS02000059">
    <property type="protein sequence ID" value="OOO79833.1"/>
    <property type="molecule type" value="Genomic_DNA"/>
</dbReference>